<evidence type="ECO:0000313" key="1">
    <source>
        <dbReference type="EMBL" id="QBY55176.1"/>
    </source>
</evidence>
<dbReference type="OrthoDB" id="8966969at2"/>
<dbReference type="AlphaFoldDB" id="A0A4P7LGG7"/>
<dbReference type="EMBL" id="CP038636">
    <property type="protein sequence ID" value="QBY55176.1"/>
    <property type="molecule type" value="Genomic_DNA"/>
</dbReference>
<proteinExistence type="predicted"/>
<sequence length="63" mass="7106">MTTQTNERATIVIHDLPAIEVLDCVEMSAIKGGQIDQRLADYIQNVYQYTHDWAGGARPVPKY</sequence>
<name>A0A4P7LGG7_9BURK</name>
<dbReference type="KEGG" id="cox:E0W60_29035"/>
<keyword evidence="1" id="KW-0614">Plasmid</keyword>
<dbReference type="Proteomes" id="UP000295294">
    <property type="component" value="Plasmid unnamed1"/>
</dbReference>
<evidence type="ECO:0000313" key="2">
    <source>
        <dbReference type="Proteomes" id="UP000295294"/>
    </source>
</evidence>
<protein>
    <submittedName>
        <fullName evidence="1">Uncharacterized protein</fullName>
    </submittedName>
</protein>
<organism evidence="1 2">
    <name type="scientific">Cupriavidus oxalaticus</name>
    <dbReference type="NCBI Taxonomy" id="96344"/>
    <lineage>
        <taxon>Bacteria</taxon>
        <taxon>Pseudomonadati</taxon>
        <taxon>Pseudomonadota</taxon>
        <taxon>Betaproteobacteria</taxon>
        <taxon>Burkholderiales</taxon>
        <taxon>Burkholderiaceae</taxon>
        <taxon>Cupriavidus</taxon>
    </lineage>
</organism>
<dbReference type="RefSeq" id="WP_135706465.1">
    <property type="nucleotide sequence ID" value="NZ_CP038636.1"/>
</dbReference>
<geneLocation type="plasmid" evidence="1">
    <name>unnamed1</name>
</geneLocation>
<accession>A0A4P7LGG7</accession>
<reference evidence="1 2" key="1">
    <citation type="submission" date="2019-03" db="EMBL/GenBank/DDBJ databases">
        <title>Efficiently degradation of phenoxyalkanoic acid herbicides by Cupriavidus oxalaticus strain X32.</title>
        <authorList>
            <person name="Sheng X."/>
        </authorList>
    </citation>
    <scope>NUCLEOTIDE SEQUENCE [LARGE SCALE GENOMIC DNA]</scope>
    <source>
        <strain evidence="1 2">X32</strain>
        <plasmid evidence="1 2">unnamed1</plasmid>
    </source>
</reference>
<gene>
    <name evidence="1" type="ORF">E0W60_29035</name>
</gene>